<comment type="subcellular location">
    <subcellularLocation>
        <location evidence="1">Nucleus</location>
    </subcellularLocation>
</comment>
<dbReference type="Proteomes" id="UP000663824">
    <property type="component" value="Unassembled WGS sequence"/>
</dbReference>
<keyword evidence="3" id="KW-0805">Transcription regulation</keyword>
<evidence type="ECO:0000256" key="7">
    <source>
        <dbReference type="SAM" id="MobiDB-lite"/>
    </source>
</evidence>
<dbReference type="Pfam" id="PF07716">
    <property type="entry name" value="bZIP_2"/>
    <property type="match status" value="1"/>
</dbReference>
<dbReference type="InterPro" id="IPR004827">
    <property type="entry name" value="bZIP"/>
</dbReference>
<evidence type="ECO:0000313" key="15">
    <source>
        <dbReference type="Proteomes" id="UP000663855"/>
    </source>
</evidence>
<dbReference type="SMART" id="SM00338">
    <property type="entry name" value="BRLZ"/>
    <property type="match status" value="1"/>
</dbReference>
<dbReference type="InterPro" id="IPR040223">
    <property type="entry name" value="PAR_bZIP"/>
</dbReference>
<dbReference type="PROSITE" id="PS50217">
    <property type="entry name" value="BZIP"/>
    <property type="match status" value="1"/>
</dbReference>
<feature type="region of interest" description="Disordered" evidence="7">
    <location>
        <begin position="97"/>
        <end position="126"/>
    </location>
</feature>
<evidence type="ECO:0000313" key="13">
    <source>
        <dbReference type="EMBL" id="CAF5113503.1"/>
    </source>
</evidence>
<keyword evidence="6" id="KW-0539">Nucleus</keyword>
<comment type="caution">
    <text evidence="9">The sequence shown here is derived from an EMBL/GenBank/DDBJ whole genome shotgun (WGS) entry which is preliminary data.</text>
</comment>
<feature type="domain" description="BZIP" evidence="8">
    <location>
        <begin position="106"/>
        <end position="162"/>
    </location>
</feature>
<evidence type="ECO:0000313" key="12">
    <source>
        <dbReference type="EMBL" id="CAF4409872.1"/>
    </source>
</evidence>
<evidence type="ECO:0000256" key="6">
    <source>
        <dbReference type="ARBA" id="ARBA00023242"/>
    </source>
</evidence>
<dbReference type="OrthoDB" id="6022300at2759"/>
<sequence length="172" mass="20025">MHATASPIRHSTGYPSFLSYAHNYNHFNVSMNTNPLRISPNSSHLLSCNSYNGDLNLTSHSNSIKQFQSDDEDDRQSISPSDDNIVNTTLIPFKKRSRTVPPEDKDTTYYEKRSRNNDSAKRSRDARRIKEQLIQERVNFLQHENFRLSMENQSIRYQLSQLNMLSDRSAKR</sequence>
<dbReference type="EMBL" id="CAJNOV010017130">
    <property type="protein sequence ID" value="CAF1600412.1"/>
    <property type="molecule type" value="Genomic_DNA"/>
</dbReference>
<evidence type="ECO:0000256" key="2">
    <source>
        <dbReference type="ARBA" id="ARBA00006079"/>
    </source>
</evidence>
<accession>A0A816ARG7</accession>
<evidence type="ECO:0000256" key="5">
    <source>
        <dbReference type="ARBA" id="ARBA00023163"/>
    </source>
</evidence>
<evidence type="ECO:0000313" key="10">
    <source>
        <dbReference type="EMBL" id="CAF1601124.1"/>
    </source>
</evidence>
<dbReference type="FunFam" id="1.20.5.170:FF:000025">
    <property type="entry name" value="nuclear factor interleukin-3-regulated protein-like"/>
    <property type="match status" value="1"/>
</dbReference>
<keyword evidence="4" id="KW-0238">DNA-binding</keyword>
<dbReference type="PANTHER" id="PTHR11988:SF27">
    <property type="entry name" value="GH27708P"/>
    <property type="match status" value="1"/>
</dbReference>
<proteinExistence type="inferred from homology"/>
<dbReference type="EMBL" id="CAJOBJ010343738">
    <property type="protein sequence ID" value="CAF5198355.1"/>
    <property type="molecule type" value="Genomic_DNA"/>
</dbReference>
<dbReference type="PANTHER" id="PTHR11988">
    <property type="entry name" value="THYROTROPH EMBRYONIC FACTOR RELATED"/>
    <property type="match status" value="1"/>
</dbReference>
<dbReference type="Gene3D" id="1.20.5.170">
    <property type="match status" value="1"/>
</dbReference>
<evidence type="ECO:0000313" key="14">
    <source>
        <dbReference type="EMBL" id="CAF5198355.1"/>
    </source>
</evidence>
<dbReference type="Proteomes" id="UP000663855">
    <property type="component" value="Unassembled WGS sequence"/>
</dbReference>
<dbReference type="SUPFAM" id="SSF57959">
    <property type="entry name" value="Leucine zipper domain"/>
    <property type="match status" value="1"/>
</dbReference>
<dbReference type="AlphaFoldDB" id="A0A816ARG7"/>
<dbReference type="EMBL" id="CAJNRE010000082">
    <property type="protein sequence ID" value="CAF1916660.1"/>
    <property type="molecule type" value="Genomic_DNA"/>
</dbReference>
<gene>
    <name evidence="13" type="ORF">BYL167_LOCUS66043</name>
    <name evidence="9" type="ORF">CJN711_LOCUS35112</name>
    <name evidence="14" type="ORF">GIL414_LOCUS75731</name>
    <name evidence="10" type="ORF">KQP761_LOCUS22296</name>
    <name evidence="11" type="ORF">MBJ925_LOCUS1320</name>
    <name evidence="12" type="ORF">SMN809_LOCUS30847</name>
</gene>
<keyword evidence="5" id="KW-0804">Transcription</keyword>
<dbReference type="GO" id="GO:0005634">
    <property type="term" value="C:nucleus"/>
    <property type="evidence" value="ECO:0007669"/>
    <property type="project" value="UniProtKB-SubCell"/>
</dbReference>
<dbReference type="EMBL" id="CAJOBI010059610">
    <property type="protein sequence ID" value="CAF4409872.1"/>
    <property type="molecule type" value="Genomic_DNA"/>
</dbReference>
<feature type="region of interest" description="Disordered" evidence="7">
    <location>
        <begin position="65"/>
        <end position="85"/>
    </location>
</feature>
<reference evidence="9" key="1">
    <citation type="submission" date="2021-02" db="EMBL/GenBank/DDBJ databases">
        <authorList>
            <person name="Nowell W R."/>
        </authorList>
    </citation>
    <scope>NUCLEOTIDE SEQUENCE</scope>
</reference>
<evidence type="ECO:0000313" key="11">
    <source>
        <dbReference type="EMBL" id="CAF1916660.1"/>
    </source>
</evidence>
<evidence type="ECO:0000256" key="4">
    <source>
        <dbReference type="ARBA" id="ARBA00023125"/>
    </source>
</evidence>
<name>A0A816ARG7_9BILA</name>
<dbReference type="CDD" id="cd14695">
    <property type="entry name" value="bZIP_HLF"/>
    <property type="match status" value="1"/>
</dbReference>
<dbReference type="Proteomes" id="UP000663834">
    <property type="component" value="Unassembled WGS sequence"/>
</dbReference>
<dbReference type="GO" id="GO:0000978">
    <property type="term" value="F:RNA polymerase II cis-regulatory region sequence-specific DNA binding"/>
    <property type="evidence" value="ECO:0007669"/>
    <property type="project" value="TreeGrafter"/>
</dbReference>
<dbReference type="Proteomes" id="UP000681720">
    <property type="component" value="Unassembled WGS sequence"/>
</dbReference>
<feature type="compositionally biased region" description="Basic and acidic residues" evidence="7">
    <location>
        <begin position="101"/>
        <end position="126"/>
    </location>
</feature>
<evidence type="ECO:0000313" key="9">
    <source>
        <dbReference type="EMBL" id="CAF1600412.1"/>
    </source>
</evidence>
<dbReference type="EMBL" id="CAJOBH010242285">
    <property type="protein sequence ID" value="CAF5113503.1"/>
    <property type="molecule type" value="Genomic_DNA"/>
</dbReference>
<dbReference type="GO" id="GO:0000981">
    <property type="term" value="F:DNA-binding transcription factor activity, RNA polymerase II-specific"/>
    <property type="evidence" value="ECO:0007669"/>
    <property type="project" value="TreeGrafter"/>
</dbReference>
<evidence type="ECO:0000256" key="3">
    <source>
        <dbReference type="ARBA" id="ARBA00023015"/>
    </source>
</evidence>
<comment type="similarity">
    <text evidence="2">Belongs to the bZIP family. NFIL3 subfamily.</text>
</comment>
<evidence type="ECO:0000256" key="1">
    <source>
        <dbReference type="ARBA" id="ARBA00004123"/>
    </source>
</evidence>
<dbReference type="InterPro" id="IPR046347">
    <property type="entry name" value="bZIP_sf"/>
</dbReference>
<dbReference type="Proteomes" id="UP000676336">
    <property type="component" value="Unassembled WGS sequence"/>
</dbReference>
<dbReference type="EMBL" id="CAJNOW010011727">
    <property type="protein sequence ID" value="CAF1601124.1"/>
    <property type="molecule type" value="Genomic_DNA"/>
</dbReference>
<dbReference type="Proteomes" id="UP000681967">
    <property type="component" value="Unassembled WGS sequence"/>
</dbReference>
<protein>
    <recommendedName>
        <fullName evidence="8">BZIP domain-containing protein</fullName>
    </recommendedName>
</protein>
<organism evidence="9 15">
    <name type="scientific">Rotaria magnacalcarata</name>
    <dbReference type="NCBI Taxonomy" id="392030"/>
    <lineage>
        <taxon>Eukaryota</taxon>
        <taxon>Metazoa</taxon>
        <taxon>Spiralia</taxon>
        <taxon>Gnathifera</taxon>
        <taxon>Rotifera</taxon>
        <taxon>Eurotatoria</taxon>
        <taxon>Bdelloidea</taxon>
        <taxon>Philodinida</taxon>
        <taxon>Philodinidae</taxon>
        <taxon>Rotaria</taxon>
    </lineage>
</organism>
<evidence type="ECO:0000259" key="8">
    <source>
        <dbReference type="PROSITE" id="PS50217"/>
    </source>
</evidence>